<reference evidence="2" key="1">
    <citation type="submission" date="2014-09" db="EMBL/GenBank/DDBJ databases">
        <authorList>
            <person name="Magalhaes I.L.F."/>
            <person name="Oliveira U."/>
            <person name="Santos F.R."/>
            <person name="Vidigal T.H.D.A."/>
            <person name="Brescovit A.D."/>
            <person name="Santos A.J."/>
        </authorList>
    </citation>
    <scope>NUCLEOTIDE SEQUENCE</scope>
    <source>
        <tissue evidence="2">Shoot tissue taken approximately 20 cm above the soil surface</tissue>
    </source>
</reference>
<keyword evidence="1" id="KW-1133">Transmembrane helix</keyword>
<reference evidence="2" key="2">
    <citation type="journal article" date="2015" name="Data Brief">
        <title>Shoot transcriptome of the giant reed, Arundo donax.</title>
        <authorList>
            <person name="Barrero R.A."/>
            <person name="Guerrero F.D."/>
            <person name="Moolhuijzen P."/>
            <person name="Goolsby J.A."/>
            <person name="Tidwell J."/>
            <person name="Bellgard S.E."/>
            <person name="Bellgard M.I."/>
        </authorList>
    </citation>
    <scope>NUCLEOTIDE SEQUENCE</scope>
    <source>
        <tissue evidence="2">Shoot tissue taken approximately 20 cm above the soil surface</tissue>
    </source>
</reference>
<dbReference type="AlphaFoldDB" id="A0A0A8YBJ4"/>
<evidence type="ECO:0000313" key="2">
    <source>
        <dbReference type="EMBL" id="JAD22820.1"/>
    </source>
</evidence>
<keyword evidence="1" id="KW-0472">Membrane</keyword>
<feature type="transmembrane region" description="Helical" evidence="1">
    <location>
        <begin position="16"/>
        <end position="37"/>
    </location>
</feature>
<protein>
    <submittedName>
        <fullName evidence="2">Uncharacterized protein</fullName>
    </submittedName>
</protein>
<dbReference type="EMBL" id="GBRH01275075">
    <property type="protein sequence ID" value="JAD22820.1"/>
    <property type="molecule type" value="Transcribed_RNA"/>
</dbReference>
<evidence type="ECO:0000256" key="1">
    <source>
        <dbReference type="SAM" id="Phobius"/>
    </source>
</evidence>
<accession>A0A0A8YBJ4</accession>
<name>A0A0A8YBJ4_ARUDO</name>
<keyword evidence="1" id="KW-0812">Transmembrane</keyword>
<organism evidence="2">
    <name type="scientific">Arundo donax</name>
    <name type="common">Giant reed</name>
    <name type="synonym">Donax arundinaceus</name>
    <dbReference type="NCBI Taxonomy" id="35708"/>
    <lineage>
        <taxon>Eukaryota</taxon>
        <taxon>Viridiplantae</taxon>
        <taxon>Streptophyta</taxon>
        <taxon>Embryophyta</taxon>
        <taxon>Tracheophyta</taxon>
        <taxon>Spermatophyta</taxon>
        <taxon>Magnoliopsida</taxon>
        <taxon>Liliopsida</taxon>
        <taxon>Poales</taxon>
        <taxon>Poaceae</taxon>
        <taxon>PACMAD clade</taxon>
        <taxon>Arundinoideae</taxon>
        <taxon>Arundineae</taxon>
        <taxon>Arundo</taxon>
    </lineage>
</organism>
<proteinExistence type="predicted"/>
<sequence length="64" mass="7194">MQGGLQRGRTRPNIIYITRILVTLYAHYFLAILFFMLSPSSWCHIQPGLAVQDPPSVGSSQSCR</sequence>